<evidence type="ECO:0000313" key="1">
    <source>
        <dbReference type="EMBL" id="CED90592.1"/>
    </source>
</evidence>
<reference evidence="1" key="1">
    <citation type="submission" date="2014-07" db="EMBL/GenBank/DDBJ databases">
        <authorList>
            <person name="Zhang J.E."/>
            <person name="Yang H."/>
            <person name="Guo J."/>
            <person name="Deng Z."/>
            <person name="Luo H."/>
            <person name="Luo M."/>
            <person name="Zhao B."/>
        </authorList>
    </citation>
    <scope>NUCLEOTIDE SEQUENCE</scope>
    <source>
        <strain evidence="1">AM4</strain>
    </source>
</reference>
<dbReference type="EMBL" id="LK995479">
    <property type="protein sequence ID" value="CED90592.1"/>
    <property type="molecule type" value="Genomic_DNA"/>
</dbReference>
<accession>A0A1L7RLU0</accession>
<organism evidence="1">
    <name type="scientific">Actinomyces succiniciruminis</name>
    <dbReference type="NCBI Taxonomy" id="1522002"/>
    <lineage>
        <taxon>Bacteria</taxon>
        <taxon>Bacillati</taxon>
        <taxon>Actinomycetota</taxon>
        <taxon>Actinomycetes</taxon>
        <taxon>Actinomycetales</taxon>
        <taxon>Actinomycetaceae</taxon>
        <taxon>Actinomyces</taxon>
    </lineage>
</organism>
<name>A0A1L7RLU0_9ACTO</name>
<dbReference type="AlphaFoldDB" id="A0A1L7RLU0"/>
<protein>
    <submittedName>
        <fullName evidence="1">Uncharacterized protein</fullName>
    </submittedName>
</protein>
<proteinExistence type="predicted"/>
<dbReference type="RefSeq" id="WP_280516429.1">
    <property type="nucleotide sequence ID" value="NZ_LK995479.1"/>
</dbReference>
<gene>
    <name evidence="1" type="ORF">AAM4_0760</name>
</gene>
<sequence>MARTQSYKARHKAERRRVLDVVRGLLRLAGAGDKTAEEVTVR</sequence>